<dbReference type="AlphaFoldDB" id="A0A0F9VTW4"/>
<organism evidence="1">
    <name type="scientific">marine sediment metagenome</name>
    <dbReference type="NCBI Taxonomy" id="412755"/>
    <lineage>
        <taxon>unclassified sequences</taxon>
        <taxon>metagenomes</taxon>
        <taxon>ecological metagenomes</taxon>
    </lineage>
</organism>
<evidence type="ECO:0000313" key="1">
    <source>
        <dbReference type="EMBL" id="KKN76891.1"/>
    </source>
</evidence>
<sequence length="274" mass="29567">MSGYTDWLASLIGTTSSTFTAHKTRHQNGGDDEISLSGLDGEPNDTVNKSLFDANTFVYAYADNTPLAISPAEVMAILSGDAAAAFDWNGQDLIDTGKIRAATSVWWHEHDLFATSLSKGASGATQVAPNANTIGGWNLIAVGDTLYYGAHIELDWDGATDIQARVWFEVNVDNTGGADADTVDLQLVVRYKGEGETAIKSQTLEIATTVGKSAQYKQFQTVFTVDYDAGGNVVEALDIMAFALNLETDTSEVDDIIINLVELRYQMKHPNLEV</sequence>
<reference evidence="1" key="1">
    <citation type="journal article" date="2015" name="Nature">
        <title>Complex archaea that bridge the gap between prokaryotes and eukaryotes.</title>
        <authorList>
            <person name="Spang A."/>
            <person name="Saw J.H."/>
            <person name="Jorgensen S.L."/>
            <person name="Zaremba-Niedzwiedzka K."/>
            <person name="Martijn J."/>
            <person name="Lind A.E."/>
            <person name="van Eijk R."/>
            <person name="Schleper C."/>
            <person name="Guy L."/>
            <person name="Ettema T.J."/>
        </authorList>
    </citation>
    <scope>NUCLEOTIDE SEQUENCE</scope>
</reference>
<accession>A0A0F9VTW4</accession>
<proteinExistence type="predicted"/>
<name>A0A0F9VTW4_9ZZZZ</name>
<protein>
    <submittedName>
        <fullName evidence="1">Uncharacterized protein</fullName>
    </submittedName>
</protein>
<dbReference type="EMBL" id="LAZR01000287">
    <property type="protein sequence ID" value="KKN76891.1"/>
    <property type="molecule type" value="Genomic_DNA"/>
</dbReference>
<comment type="caution">
    <text evidence="1">The sequence shown here is derived from an EMBL/GenBank/DDBJ whole genome shotgun (WGS) entry which is preliminary data.</text>
</comment>
<gene>
    <name evidence="1" type="ORF">LCGC14_0365420</name>
</gene>